<sequence length="106" mass="11820">MACTNSALLISTIKSGHLNLNVVACHLKMTHMKDSQNCDHTRNYQKGAQYCPCEYRKKGYETSCSKNYECENCTRSKANAQMTFAAIFGPIQEGSDPFCEAICHQG</sequence>
<gene>
    <name evidence="1" type="ORF">LAZ67_X004056</name>
</gene>
<dbReference type="Proteomes" id="UP001235939">
    <property type="component" value="Chromosome X"/>
</dbReference>
<keyword evidence="2" id="KW-1185">Reference proteome</keyword>
<name>A0ABY6LVL8_9ARAC</name>
<protein>
    <submittedName>
        <fullName evidence="1">Uncharacterized protein</fullName>
    </submittedName>
</protein>
<proteinExistence type="predicted"/>
<evidence type="ECO:0000313" key="1">
    <source>
        <dbReference type="EMBL" id="UYV84939.1"/>
    </source>
</evidence>
<organism evidence="1 2">
    <name type="scientific">Cordylochernes scorpioides</name>
    <dbReference type="NCBI Taxonomy" id="51811"/>
    <lineage>
        <taxon>Eukaryota</taxon>
        <taxon>Metazoa</taxon>
        <taxon>Ecdysozoa</taxon>
        <taxon>Arthropoda</taxon>
        <taxon>Chelicerata</taxon>
        <taxon>Arachnida</taxon>
        <taxon>Pseudoscorpiones</taxon>
        <taxon>Cheliferoidea</taxon>
        <taxon>Chernetidae</taxon>
        <taxon>Cordylochernes</taxon>
    </lineage>
</organism>
<evidence type="ECO:0000313" key="2">
    <source>
        <dbReference type="Proteomes" id="UP001235939"/>
    </source>
</evidence>
<dbReference type="EMBL" id="CP092886">
    <property type="protein sequence ID" value="UYV84939.1"/>
    <property type="molecule type" value="Genomic_DNA"/>
</dbReference>
<accession>A0ABY6LVL8</accession>
<reference evidence="1 2" key="1">
    <citation type="submission" date="2022-03" db="EMBL/GenBank/DDBJ databases">
        <title>A chromosomal length assembly of Cordylochernes scorpioides.</title>
        <authorList>
            <person name="Zeh D."/>
            <person name="Zeh J."/>
        </authorList>
    </citation>
    <scope>NUCLEOTIDE SEQUENCE [LARGE SCALE GENOMIC DNA]</scope>
    <source>
        <strain evidence="1">IN4F17</strain>
        <tissue evidence="1">Whole Body</tissue>
    </source>
</reference>